<evidence type="ECO:0000256" key="4">
    <source>
        <dbReference type="ARBA" id="ARBA00022801"/>
    </source>
</evidence>
<evidence type="ECO:0000259" key="9">
    <source>
        <dbReference type="Pfam" id="PF00082"/>
    </source>
</evidence>
<dbReference type="PANTHER" id="PTHR10795">
    <property type="entry name" value="PROPROTEIN CONVERTASE SUBTILISIN/KEXIN"/>
    <property type="match status" value="1"/>
</dbReference>
<comment type="caution">
    <text evidence="12">The sequence shown here is derived from an EMBL/GenBank/DDBJ whole genome shotgun (WGS) entry which is preliminary data.</text>
</comment>
<organism evidence="12 13">
    <name type="scientific">Ilex paraguariensis</name>
    <name type="common">yerba mate</name>
    <dbReference type="NCBI Taxonomy" id="185542"/>
    <lineage>
        <taxon>Eukaryota</taxon>
        <taxon>Viridiplantae</taxon>
        <taxon>Streptophyta</taxon>
        <taxon>Embryophyta</taxon>
        <taxon>Tracheophyta</taxon>
        <taxon>Spermatophyta</taxon>
        <taxon>Magnoliopsida</taxon>
        <taxon>eudicotyledons</taxon>
        <taxon>Gunneridae</taxon>
        <taxon>Pentapetalae</taxon>
        <taxon>asterids</taxon>
        <taxon>campanulids</taxon>
        <taxon>Aquifoliales</taxon>
        <taxon>Aquifoliaceae</taxon>
        <taxon>Ilex</taxon>
    </lineage>
</organism>
<dbReference type="InterPro" id="IPR041469">
    <property type="entry name" value="Subtilisin-like_FN3"/>
</dbReference>
<dbReference type="FunFam" id="2.60.40.2310:FF:000001">
    <property type="entry name" value="Subtilisin-like protease SBT1.5"/>
    <property type="match status" value="1"/>
</dbReference>
<feature type="domain" description="Inhibitor I9" evidence="10">
    <location>
        <begin position="67"/>
        <end position="140"/>
    </location>
</feature>
<dbReference type="GO" id="GO:0004252">
    <property type="term" value="F:serine-type endopeptidase activity"/>
    <property type="evidence" value="ECO:0007669"/>
    <property type="project" value="UniProtKB-UniRule"/>
</dbReference>
<feature type="active site" description="Charge relay system" evidence="6 7">
    <location>
        <position position="233"/>
    </location>
</feature>
<dbReference type="PROSITE" id="PS51892">
    <property type="entry name" value="SUBTILASE"/>
    <property type="match status" value="1"/>
</dbReference>
<evidence type="ECO:0008006" key="14">
    <source>
        <dbReference type="Google" id="ProtNLM"/>
    </source>
</evidence>
<reference evidence="12 13" key="1">
    <citation type="submission" date="2024-02" db="EMBL/GenBank/DDBJ databases">
        <authorList>
            <person name="Vignale AGUSTIN F."/>
            <person name="Sosa J E."/>
            <person name="Modenutti C."/>
        </authorList>
    </citation>
    <scope>NUCLEOTIDE SEQUENCE [LARGE SCALE GENOMIC DNA]</scope>
</reference>
<proteinExistence type="inferred from homology"/>
<dbReference type="Gene3D" id="3.30.70.80">
    <property type="entry name" value="Peptidase S8 propeptide/proteinase inhibitor I9"/>
    <property type="match status" value="1"/>
</dbReference>
<feature type="domain" description="Peptidase S8/S53" evidence="9">
    <location>
        <begin position="161"/>
        <end position="593"/>
    </location>
</feature>
<dbReference type="InterPro" id="IPR010259">
    <property type="entry name" value="S8pro/Inhibitor_I9"/>
</dbReference>
<evidence type="ECO:0000256" key="6">
    <source>
        <dbReference type="PIRSR" id="PIRSR615500-1"/>
    </source>
</evidence>
<dbReference type="InterPro" id="IPR000209">
    <property type="entry name" value="Peptidase_S8/S53_dom"/>
</dbReference>
<dbReference type="AlphaFoldDB" id="A0ABC8QSI9"/>
<dbReference type="FunFam" id="3.40.50.200:FF:000006">
    <property type="entry name" value="Subtilisin-like protease SBT1.5"/>
    <property type="match status" value="1"/>
</dbReference>
<dbReference type="GO" id="GO:0006508">
    <property type="term" value="P:proteolysis"/>
    <property type="evidence" value="ECO:0007669"/>
    <property type="project" value="UniProtKB-KW"/>
</dbReference>
<evidence type="ECO:0000256" key="2">
    <source>
        <dbReference type="ARBA" id="ARBA00022670"/>
    </source>
</evidence>
<comment type="similarity">
    <text evidence="1 7">Belongs to the peptidase S8 family.</text>
</comment>
<dbReference type="PRINTS" id="PR00723">
    <property type="entry name" value="SUBTILISIN"/>
</dbReference>
<keyword evidence="2 7" id="KW-0645">Protease</keyword>
<evidence type="ECO:0000256" key="7">
    <source>
        <dbReference type="PROSITE-ProRule" id="PRU01240"/>
    </source>
</evidence>
<dbReference type="InterPro" id="IPR037045">
    <property type="entry name" value="S8pro/Inhibitor_I9_sf"/>
</dbReference>
<dbReference type="Gene3D" id="3.40.50.200">
    <property type="entry name" value="Peptidase S8/S53 domain"/>
    <property type="match status" value="1"/>
</dbReference>
<dbReference type="CDD" id="cd04852">
    <property type="entry name" value="Peptidases_S8_3"/>
    <property type="match status" value="1"/>
</dbReference>
<feature type="active site" description="Charge relay system" evidence="6 7">
    <location>
        <position position="169"/>
    </location>
</feature>
<dbReference type="Proteomes" id="UP001642360">
    <property type="component" value="Unassembled WGS sequence"/>
</dbReference>
<dbReference type="Gene3D" id="2.60.40.2310">
    <property type="match status" value="1"/>
</dbReference>
<sequence length="797" mass="86081">MASKNSSVSWLLLLGLSFILLIILAQASDDDRKGFSYFIMAPELCATLAKPKLNMNMSSTQMLTRAYIVYMGDRPKGDLSASSLQTIQQALGSNSSASLLYTYKRSFHGFAMKLTKEEMLRVAAMDEVVSVFPNGKKQLHTTRSWDFMGFSQRVKRTTVESNIVVGMFDTGVWPESASFSDKGFGPPPRKWKGTCQTQSNFTCNKKIIGARYYRSDGRFGAEDLRSSRDSKGHGTHTASTVAGGLVRMASLMGLGLGTARGCVPSARIAVYKVCWSDGCYDADILAAFDDAIADGVDVISISIGSFGTIDYFSDSIAIGAFHAMKNGILTSTSGGNDGPSVGTIENYSPWILTVAASTTDRKFLTKVKLGNKLVYKGVSINTYNPKNSIYPMIYGGNAPNTTGGFDGSLSRYCDENTLDSSLVRGKIVLCDSIGDGEAPLLAGAAGTVMQDGDSKDVAFLFPLPTTYLGVKDGAKVFSYINSTRKPTATIMKSNEVKDTLAPYVAYFSSRGPNPVTRDILKPDITAPGVDILAAFSLLASPSEVEGDKRRAAYNFMSGTSMACPHVTGVAGYIKSFHPSWSPAAIKSALMTTCELHVTLKTFILTPKQIQYNSLSYVFISAIPMSVATTPDAEFAYGAGHVNPIKAPHPGLVYDAHEIDYIKFLCGQGYRTTALRLVTGDKSTCSKARNGTVWDLNLPSFTLSTLPAKSFGQIFRRTVTNVGSPRSTYHARIRAPRKLKIKINPAVLSFTSLGQKLSFTVKVGGRSIRRNSTTSGSLVWDDGRHQVRSPIVVYSLSG</sequence>
<name>A0ABC8QSI9_9AQUA</name>
<keyword evidence="4 7" id="KW-0378">Hydrolase</keyword>
<keyword evidence="3 8" id="KW-0732">Signal</keyword>
<feature type="signal peptide" evidence="8">
    <location>
        <begin position="1"/>
        <end position="27"/>
    </location>
</feature>
<evidence type="ECO:0000256" key="5">
    <source>
        <dbReference type="ARBA" id="ARBA00022825"/>
    </source>
</evidence>
<dbReference type="InterPro" id="IPR023828">
    <property type="entry name" value="Peptidase_S8_Ser-AS"/>
</dbReference>
<evidence type="ECO:0000259" key="10">
    <source>
        <dbReference type="Pfam" id="PF05922"/>
    </source>
</evidence>
<dbReference type="CDD" id="cd02120">
    <property type="entry name" value="PA_subtilisin_like"/>
    <property type="match status" value="1"/>
</dbReference>
<protein>
    <recommendedName>
        <fullName evidence="14">Cucumisin</fullName>
    </recommendedName>
</protein>
<evidence type="ECO:0000256" key="3">
    <source>
        <dbReference type="ARBA" id="ARBA00022729"/>
    </source>
</evidence>
<dbReference type="Pfam" id="PF17766">
    <property type="entry name" value="fn3_6"/>
    <property type="match status" value="1"/>
</dbReference>
<dbReference type="Gene3D" id="3.50.30.30">
    <property type="match status" value="1"/>
</dbReference>
<dbReference type="InterPro" id="IPR015500">
    <property type="entry name" value="Peptidase_S8_subtilisin-rel"/>
</dbReference>
<dbReference type="PROSITE" id="PS00138">
    <property type="entry name" value="SUBTILASE_SER"/>
    <property type="match status" value="1"/>
</dbReference>
<dbReference type="InterPro" id="IPR045051">
    <property type="entry name" value="SBT"/>
</dbReference>
<dbReference type="InterPro" id="IPR034197">
    <property type="entry name" value="Peptidases_S8_3"/>
</dbReference>
<evidence type="ECO:0000256" key="8">
    <source>
        <dbReference type="SAM" id="SignalP"/>
    </source>
</evidence>
<evidence type="ECO:0000259" key="11">
    <source>
        <dbReference type="Pfam" id="PF17766"/>
    </source>
</evidence>
<dbReference type="Pfam" id="PF05922">
    <property type="entry name" value="Inhibitor_I9"/>
    <property type="match status" value="1"/>
</dbReference>
<keyword evidence="5 7" id="KW-0720">Serine protease</keyword>
<gene>
    <name evidence="12" type="ORF">ILEXP_LOCUS2640</name>
</gene>
<dbReference type="SUPFAM" id="SSF52743">
    <property type="entry name" value="Subtilisin-like"/>
    <property type="match status" value="1"/>
</dbReference>
<feature type="active site" description="Charge relay system" evidence="6 7">
    <location>
        <position position="560"/>
    </location>
</feature>
<feature type="domain" description="Subtilisin-like protease fibronectin type-III" evidence="11">
    <location>
        <begin position="694"/>
        <end position="792"/>
    </location>
</feature>
<dbReference type="EMBL" id="CAUOFW020000725">
    <property type="protein sequence ID" value="CAK9135676.1"/>
    <property type="molecule type" value="Genomic_DNA"/>
</dbReference>
<feature type="chain" id="PRO_5044855450" description="Cucumisin" evidence="8">
    <location>
        <begin position="28"/>
        <end position="797"/>
    </location>
</feature>
<dbReference type="Pfam" id="PF00082">
    <property type="entry name" value="Peptidase_S8"/>
    <property type="match status" value="1"/>
</dbReference>
<accession>A0ABC8QSI9</accession>
<dbReference type="InterPro" id="IPR036852">
    <property type="entry name" value="Peptidase_S8/S53_dom_sf"/>
</dbReference>
<evidence type="ECO:0000313" key="12">
    <source>
        <dbReference type="EMBL" id="CAK9135676.1"/>
    </source>
</evidence>
<evidence type="ECO:0000313" key="13">
    <source>
        <dbReference type="Proteomes" id="UP001642360"/>
    </source>
</evidence>
<keyword evidence="13" id="KW-1185">Reference proteome</keyword>
<evidence type="ECO:0000256" key="1">
    <source>
        <dbReference type="ARBA" id="ARBA00011073"/>
    </source>
</evidence>